<name>R7ZSM2_9BACT</name>
<dbReference type="EMBL" id="AQHR01000068">
    <property type="protein sequence ID" value="EON77014.1"/>
    <property type="molecule type" value="Genomic_DNA"/>
</dbReference>
<reference evidence="1 2" key="1">
    <citation type="submission" date="2013-02" db="EMBL/GenBank/DDBJ databases">
        <title>A novel strain isolated from Lonar lake, Maharashtra, India.</title>
        <authorList>
            <person name="Singh A."/>
        </authorList>
    </citation>
    <scope>NUCLEOTIDE SEQUENCE [LARGE SCALE GENOMIC DNA]</scope>
    <source>
        <strain evidence="1 2">AK24</strain>
    </source>
</reference>
<comment type="caution">
    <text evidence="1">The sequence shown here is derived from an EMBL/GenBank/DDBJ whole genome shotgun (WGS) entry which is preliminary data.</text>
</comment>
<accession>R7ZSM2</accession>
<evidence type="ECO:0000313" key="1">
    <source>
        <dbReference type="EMBL" id="EON77014.1"/>
    </source>
</evidence>
<organism evidence="1 2">
    <name type="scientific">Lunatimonas lonarensis</name>
    <dbReference type="NCBI Taxonomy" id="1232681"/>
    <lineage>
        <taxon>Bacteria</taxon>
        <taxon>Pseudomonadati</taxon>
        <taxon>Bacteroidota</taxon>
        <taxon>Cytophagia</taxon>
        <taxon>Cytophagales</taxon>
        <taxon>Cyclobacteriaceae</taxon>
    </lineage>
</organism>
<protein>
    <submittedName>
        <fullName evidence="1">Uncharacterized protein</fullName>
    </submittedName>
</protein>
<keyword evidence="2" id="KW-1185">Reference proteome</keyword>
<sequence length="59" mass="6497">MSIIVFQRSQLVQVYRDACRQTGNPSLPGGGLDFIVDVLFVPVRHRLLAESLTGGLRKA</sequence>
<evidence type="ECO:0000313" key="2">
    <source>
        <dbReference type="Proteomes" id="UP000013909"/>
    </source>
</evidence>
<dbReference type="Proteomes" id="UP000013909">
    <property type="component" value="Unassembled WGS sequence"/>
</dbReference>
<proteinExistence type="predicted"/>
<dbReference type="AlphaFoldDB" id="R7ZSM2"/>
<gene>
    <name evidence="1" type="ORF">ADIS_2463</name>
</gene>